<name>A0ABU4KIS4_9ACTN</name>
<proteinExistence type="predicted"/>
<feature type="domain" description="Rhamnogalacturonase A/B/Epimerase-like pectate lyase" evidence="1">
    <location>
        <begin position="15"/>
        <end position="76"/>
    </location>
</feature>
<sequence length="94" mass="9565">MARDLATLLAETVTIESFGAVGDGVRDDTAAFQAALASGRPLRLGARTYIVTGALTAEGDVFIVGSPGVTKVCRGPGSANGVWFDITGPSFFAS</sequence>
<dbReference type="GO" id="GO:0016787">
    <property type="term" value="F:hydrolase activity"/>
    <property type="evidence" value="ECO:0007669"/>
    <property type="project" value="UniProtKB-KW"/>
</dbReference>
<dbReference type="Pfam" id="PF12708">
    <property type="entry name" value="Pect-lyase_RHGA_epim"/>
    <property type="match status" value="1"/>
</dbReference>
<reference evidence="2 3" key="1">
    <citation type="submission" date="2023-10" db="EMBL/GenBank/DDBJ databases">
        <authorList>
            <person name="Wang X.X."/>
        </authorList>
    </citation>
    <scope>NUCLEOTIDE SEQUENCE [LARGE SCALE GENOMIC DNA]</scope>
    <source>
        <strain evidence="2 3">NBRC 12816</strain>
    </source>
</reference>
<keyword evidence="3" id="KW-1185">Reference proteome</keyword>
<dbReference type="Proteomes" id="UP001278571">
    <property type="component" value="Unassembled WGS sequence"/>
</dbReference>
<dbReference type="InterPro" id="IPR011050">
    <property type="entry name" value="Pectin_lyase_fold/virulence"/>
</dbReference>
<gene>
    <name evidence="2" type="ORF">R2363_36685</name>
</gene>
<evidence type="ECO:0000313" key="2">
    <source>
        <dbReference type="EMBL" id="MDX2297697.1"/>
    </source>
</evidence>
<dbReference type="EMBL" id="JAWJZF010000539">
    <property type="protein sequence ID" value="MDX2297697.1"/>
    <property type="molecule type" value="Genomic_DNA"/>
</dbReference>
<accession>A0ABU4KIS4</accession>
<organism evidence="2 3">
    <name type="scientific">Streptomyces roseolus</name>
    <dbReference type="NCBI Taxonomy" id="67358"/>
    <lineage>
        <taxon>Bacteria</taxon>
        <taxon>Bacillati</taxon>
        <taxon>Actinomycetota</taxon>
        <taxon>Actinomycetes</taxon>
        <taxon>Kitasatosporales</taxon>
        <taxon>Streptomycetaceae</taxon>
        <taxon>Streptomyces</taxon>
    </lineage>
</organism>
<keyword evidence="2" id="KW-0378">Hydrolase</keyword>
<evidence type="ECO:0000313" key="3">
    <source>
        <dbReference type="Proteomes" id="UP001278571"/>
    </source>
</evidence>
<comment type="caution">
    <text evidence="2">The sequence shown here is derived from an EMBL/GenBank/DDBJ whole genome shotgun (WGS) entry which is preliminary data.</text>
</comment>
<evidence type="ECO:0000259" key="1">
    <source>
        <dbReference type="Pfam" id="PF12708"/>
    </source>
</evidence>
<protein>
    <submittedName>
        <fullName evidence="2">Glycosyl hydrolase family 28-related protein</fullName>
    </submittedName>
</protein>
<dbReference type="InterPro" id="IPR012334">
    <property type="entry name" value="Pectin_lyas_fold"/>
</dbReference>
<dbReference type="Gene3D" id="2.160.20.10">
    <property type="entry name" value="Single-stranded right-handed beta-helix, Pectin lyase-like"/>
    <property type="match status" value="1"/>
</dbReference>
<dbReference type="SUPFAM" id="SSF51126">
    <property type="entry name" value="Pectin lyase-like"/>
    <property type="match status" value="1"/>
</dbReference>
<feature type="non-terminal residue" evidence="2">
    <location>
        <position position="94"/>
    </location>
</feature>
<dbReference type="RefSeq" id="WP_319013840.1">
    <property type="nucleotide sequence ID" value="NZ_JAWJZF010000539.1"/>
</dbReference>
<dbReference type="InterPro" id="IPR024535">
    <property type="entry name" value="RHGA/B-epi-like_pectate_lyase"/>
</dbReference>